<dbReference type="EMBL" id="JAWDGP010000175">
    <property type="protein sequence ID" value="KAK3803205.1"/>
    <property type="molecule type" value="Genomic_DNA"/>
</dbReference>
<dbReference type="Proteomes" id="UP001283361">
    <property type="component" value="Unassembled WGS sequence"/>
</dbReference>
<sequence>MTRALVYSHLNSRDFRISWRELYFTVTVTPETCGFHRGSFTLQSPSHSRLVDLMARALLYSHRHTRDLWISWRELYFTVTATLETCRSHRGSFTLQSPSHPRLVDFMARALLYSHRHTRDLWILNGESFTLQLPSHSRLVDLMARALLYSHRHTRDLWISSRELYFTATVTLETCGSHRGSFTLQPPSHSRLVDLNASALLYSHRHTRDLWISWRELYFTGTVTLETCGSQCESFTLQSPSHPRFVDFMARALLYSHRHTRDLWISWRELYFTVTVTPKTCGFHGESFSLQSPSHPRFVDFMARALLTVTVTPEICGFHGEGFSLQSPSHPRLVDFMARALVYSHRHTRDLWISWRGLYFTVTVTPEICGFHGESFSLQSPSHPRLVDCMTRALLYSHRHTRDLWISWRELYFTVTVTLETCRSHGESFTLQSPSHPRLVDFMARALLYSHRHTRDLWILWRELYFTDTVTLETCRSHRGSFTLQPPSHSRLVDLIAGALLYSHRHTRDLWISWRELYFTVTVTPETCGFHGESFTLQPPSHPRLVDFMARALLYSHRHTRDLWISWRELYFTATVTPETCGFHGESFSLQSP</sequence>
<comment type="caution">
    <text evidence="1">The sequence shown here is derived from an EMBL/GenBank/DDBJ whole genome shotgun (WGS) entry which is preliminary data.</text>
</comment>
<protein>
    <submittedName>
        <fullName evidence="1">Uncharacterized protein</fullName>
    </submittedName>
</protein>
<accession>A0AAE1EDX4</accession>
<organism evidence="1 2">
    <name type="scientific">Elysia crispata</name>
    <name type="common">lettuce slug</name>
    <dbReference type="NCBI Taxonomy" id="231223"/>
    <lineage>
        <taxon>Eukaryota</taxon>
        <taxon>Metazoa</taxon>
        <taxon>Spiralia</taxon>
        <taxon>Lophotrochozoa</taxon>
        <taxon>Mollusca</taxon>
        <taxon>Gastropoda</taxon>
        <taxon>Heterobranchia</taxon>
        <taxon>Euthyneura</taxon>
        <taxon>Panpulmonata</taxon>
        <taxon>Sacoglossa</taxon>
        <taxon>Placobranchoidea</taxon>
        <taxon>Plakobranchidae</taxon>
        <taxon>Elysia</taxon>
    </lineage>
</organism>
<dbReference type="AlphaFoldDB" id="A0AAE1EDX4"/>
<evidence type="ECO:0000313" key="2">
    <source>
        <dbReference type="Proteomes" id="UP001283361"/>
    </source>
</evidence>
<gene>
    <name evidence="1" type="ORF">RRG08_013788</name>
</gene>
<evidence type="ECO:0000313" key="1">
    <source>
        <dbReference type="EMBL" id="KAK3803205.1"/>
    </source>
</evidence>
<proteinExistence type="predicted"/>
<name>A0AAE1EDX4_9GAST</name>
<reference evidence="1" key="1">
    <citation type="journal article" date="2023" name="G3 (Bethesda)">
        <title>A reference genome for the long-term kleptoplast-retaining sea slug Elysia crispata morphotype clarki.</title>
        <authorList>
            <person name="Eastman K.E."/>
            <person name="Pendleton A.L."/>
            <person name="Shaikh M.A."/>
            <person name="Suttiyut T."/>
            <person name="Ogas R."/>
            <person name="Tomko P."/>
            <person name="Gavelis G."/>
            <person name="Widhalm J.R."/>
            <person name="Wisecaver J.H."/>
        </authorList>
    </citation>
    <scope>NUCLEOTIDE SEQUENCE</scope>
    <source>
        <strain evidence="1">ECLA1</strain>
    </source>
</reference>
<keyword evidence="2" id="KW-1185">Reference proteome</keyword>